<comment type="similarity">
    <text evidence="1">Belongs to the PX domain-containing GAP family.</text>
</comment>
<dbReference type="SUPFAM" id="SSF64268">
    <property type="entry name" value="PX domain"/>
    <property type="match status" value="1"/>
</dbReference>
<feature type="domain" description="Rho-GAP" evidence="7">
    <location>
        <begin position="333"/>
        <end position="525"/>
    </location>
</feature>
<evidence type="ECO:0000256" key="4">
    <source>
        <dbReference type="PROSITE-ProRule" id="PRU00192"/>
    </source>
</evidence>
<feature type="region of interest" description="Disordered" evidence="5">
    <location>
        <begin position="1448"/>
        <end position="1484"/>
    </location>
</feature>
<dbReference type="InterPro" id="IPR008936">
    <property type="entry name" value="Rho_GTPase_activation_prot"/>
</dbReference>
<dbReference type="InterPro" id="IPR051576">
    <property type="entry name" value="PX-Rho_GAP"/>
</dbReference>
<dbReference type="PANTHER" id="PTHR15729:SF10">
    <property type="entry name" value="GTPASE-ACTIVATING PROTEIN CDGAPR"/>
    <property type="match status" value="1"/>
</dbReference>
<dbReference type="PROSITE" id="PS50238">
    <property type="entry name" value="RHOGAP"/>
    <property type="match status" value="1"/>
</dbReference>
<dbReference type="Gene3D" id="1.10.555.10">
    <property type="entry name" value="Rho GTPase activation protein"/>
    <property type="match status" value="1"/>
</dbReference>
<dbReference type="InterPro" id="IPR036871">
    <property type="entry name" value="PX_dom_sf"/>
</dbReference>
<feature type="compositionally biased region" description="Polar residues" evidence="5">
    <location>
        <begin position="1460"/>
        <end position="1479"/>
    </location>
</feature>
<feature type="compositionally biased region" description="Polar residues" evidence="5">
    <location>
        <begin position="1825"/>
        <end position="1857"/>
    </location>
</feature>
<dbReference type="Gene3D" id="3.30.1520.10">
    <property type="entry name" value="Phox-like domain"/>
    <property type="match status" value="1"/>
</dbReference>
<feature type="compositionally biased region" description="Polar residues" evidence="5">
    <location>
        <begin position="1916"/>
        <end position="1925"/>
    </location>
</feature>
<dbReference type="SMART" id="SM00324">
    <property type="entry name" value="RhoGAP"/>
    <property type="match status" value="1"/>
</dbReference>
<feature type="region of interest" description="Disordered" evidence="5">
    <location>
        <begin position="601"/>
        <end position="657"/>
    </location>
</feature>
<evidence type="ECO:0000313" key="8">
    <source>
        <dbReference type="Proteomes" id="UP000694941"/>
    </source>
</evidence>
<accession>A0ABM1S8G2</accession>
<dbReference type="SMART" id="SM00326">
    <property type="entry name" value="SH3"/>
    <property type="match status" value="1"/>
</dbReference>
<organism evidence="8 9">
    <name type="scientific">Limulus polyphemus</name>
    <name type="common">Atlantic horseshoe crab</name>
    <dbReference type="NCBI Taxonomy" id="6850"/>
    <lineage>
        <taxon>Eukaryota</taxon>
        <taxon>Metazoa</taxon>
        <taxon>Ecdysozoa</taxon>
        <taxon>Arthropoda</taxon>
        <taxon>Chelicerata</taxon>
        <taxon>Merostomata</taxon>
        <taxon>Xiphosura</taxon>
        <taxon>Limulidae</taxon>
        <taxon>Limulus</taxon>
    </lineage>
</organism>
<feature type="region of interest" description="Disordered" evidence="5">
    <location>
        <begin position="1914"/>
        <end position="1936"/>
    </location>
</feature>
<dbReference type="Pfam" id="PF00620">
    <property type="entry name" value="RhoGAP"/>
    <property type="match status" value="1"/>
</dbReference>
<feature type="domain" description="SH3" evidence="6">
    <location>
        <begin position="218"/>
        <end position="280"/>
    </location>
</feature>
<feature type="region of interest" description="Disordered" evidence="5">
    <location>
        <begin position="1817"/>
        <end position="1857"/>
    </location>
</feature>
<feature type="compositionally biased region" description="Low complexity" evidence="5">
    <location>
        <begin position="614"/>
        <end position="623"/>
    </location>
</feature>
<dbReference type="Proteomes" id="UP000694941">
    <property type="component" value="Unplaced"/>
</dbReference>
<keyword evidence="8" id="KW-1185">Reference proteome</keyword>
<keyword evidence="2 4" id="KW-0728">SH3 domain</keyword>
<dbReference type="PROSITE" id="PS50002">
    <property type="entry name" value="SH3"/>
    <property type="match status" value="1"/>
</dbReference>
<dbReference type="PANTHER" id="PTHR15729">
    <property type="entry name" value="CDC42 GTPASE-ACTIVATING PROTEIN"/>
    <property type="match status" value="1"/>
</dbReference>
<dbReference type="CDD" id="cd11835">
    <property type="entry name" value="SH3_ARHGAP32_33"/>
    <property type="match status" value="1"/>
</dbReference>
<feature type="region of interest" description="Disordered" evidence="5">
    <location>
        <begin position="692"/>
        <end position="744"/>
    </location>
</feature>
<dbReference type="InterPro" id="IPR036028">
    <property type="entry name" value="SH3-like_dom_sf"/>
</dbReference>
<keyword evidence="3" id="KW-0343">GTPase activation</keyword>
<name>A0ABM1S8G2_LIMPO</name>
<evidence type="ECO:0000256" key="5">
    <source>
        <dbReference type="SAM" id="MobiDB-lite"/>
    </source>
</evidence>
<evidence type="ECO:0000259" key="6">
    <source>
        <dbReference type="PROSITE" id="PS50002"/>
    </source>
</evidence>
<feature type="region of interest" description="Disordered" evidence="5">
    <location>
        <begin position="2027"/>
        <end position="2048"/>
    </location>
</feature>
<gene>
    <name evidence="9" type="primary">LOC106458083</name>
</gene>
<dbReference type="RefSeq" id="XP_022239917.1">
    <property type="nucleotide sequence ID" value="XM_022384209.1"/>
</dbReference>
<dbReference type="InterPro" id="IPR001452">
    <property type="entry name" value="SH3_domain"/>
</dbReference>
<evidence type="ECO:0000256" key="3">
    <source>
        <dbReference type="ARBA" id="ARBA00022468"/>
    </source>
</evidence>
<evidence type="ECO:0000256" key="1">
    <source>
        <dbReference type="ARBA" id="ARBA00008795"/>
    </source>
</evidence>
<feature type="region of interest" description="Disordered" evidence="5">
    <location>
        <begin position="1046"/>
        <end position="1068"/>
    </location>
</feature>
<sequence>MKPVPQLLKAVTASSTPRVEFSVFLTPWKVCVQPEAVLLRTPSARIKHLTRTIDETSRFPKLDECAHFHYDNVELGPLVIHLCDERPDFTKIPPTLANGTDKENESSKMWFCVEVACNGRSWTVRRTYENFQMLDKQLHRCVYDRKFSFLTELPTVDRLPDDIEKRQEALRIILREYLSRFSNLAGSLISCGPVLNWLELDNRGNRLIVTDEAAINTPAIAGAYVIKGYTAQAPDEISFEIGDMVSVIDMPPPEESTWWRGKRRFEVGFFPSECVEVIGEKVPQVFKIPTAPTKPVLRKQGKLIAFFRSFLLSRPSRRKLKQSGILKERVFGCDLGEHLLNTSREIPLVLKCCTEFIETHGIVDGVYRLSGVTSNIQKLRLAFDEDRAPDLNDEAILQDIHCVASLLKMYFRELPNPLLTYHLYDKFVSAVQAEEDLRLLRLRDVVQQLPPPHYRTLEFLIRHLAKVASCGNQTSMTPKNLAIVWAPNLLRSKDVEGGGGVGALHVVGVQAVLTEYLIRYVDLIFNNRLPVFQSPTCEQDSPRKQRPKSLAISTPTKLLSLEEARVKALSSNLPLFQQKYIDVGGGPDNLPAKYHTILELPSSSKRSSGKGKKSPSGWKSFFSRGWHSGSTREKDRGSQRPILNPRKASTGSLKYTTTVLPLQENTVTETDGHSKKLRAVKSAESLISSLASNGTSCRNSKVSESSGSAEEDNVNWSSRSSKKKESSQHPSPYKSPNVHSSHIRSLSHDSYFEKSVDISNEQIDEENEENVFLQIDSKLNFSWKDGNVAETRRSTELPFSLDTMFKKLKDTEVMACQEKSFSVDGQCNKTNVEGLFDVFCVESQDGFQKQKLRSSDSDVSSSKMQKLNFQNFHQAFSSPSFSKKLESSVIFNEDDSSPSLGKVRDIDFVQGSIQETKDWYGQTLSLDMLNKKYFPLSTEEKPKNVINDLQVNNRIEVHEKAGKELPENNSCTIENDLGKKPVKLLTSEERMSPPVSDAVGVDDGVGKTVVERYGNEETIIVEVHATHEGSSDEDEKLNESYQVAGNTQQTATGKSEENELHKFQTQGSEQKLDWSSTLVQSFSAEATLSNSVSLSQLNSIQDSKDFHQDIINVTDKSSICHSSSLPEECSINNSVVLDLVKLPDKDAGKRHSVERELQAQTSPLRNFFPAECPRFIPEINQTDSKEPMFSSSSVSLEDGDQEISDVEELFKYKLLDEQETLNTPINTMLVKETLPLKNLEVHEISSDFSNLAEKDNISTVHVPPPIFPSHCSLEWNKENNVKSCPVEEESKCSETSRKNTHTTTIDKDVHPTFFSDNHECSKPQEALMKQNSCAEEVCNKSLQINSHVISKEQVESHHQNASDFESEVSFEMHINETYSSAQISNITSDQRFEVSDSQHQYWSDSAIEKCSIYEQSSSEEESRCKFDSEIGQSIKRDYQMRIKMEQLQAKNNKKYPLSPKRSSPCDSKFSTPPKQAQKTDSSKELIKDEKKILDGVELRKCPGRQLEKFSEEQEIEKKWNVNSHVTFHGSNRNSMVTDSKRLSEPVMSSLHPKFLPVDKKDSVRTLLSKFETPSLKENNSVSETDFQETARNCLNESLKKNKLSSTHLFSQIKVFKPQFEQLTGTTSTKYDPLSDPTLECDINPQDLLQIHTSASNGGKLEVQKALSWGPEEMSVSSTNNENNSLDYVKPQTLDFENMSHKDYMSKQDNPKALSISSMQDKENKDTKTQEFSLPLGKKEVLENPTPLVSQNRKTNISPIKWHSFSPLSSPIREVTAFPPVNSIVINQKEQVHYLKEDHRSWDKEIWKSDIINKNSNNKLRRMNSEPESGSQTNLGQATSLSSSIDNQENWTSASSQSTYTKNETLSVFEDQVDKEGGEVWVRERAQRWQKHISEKMGNVVPLSYSSNHCGPKSFSEGLNSTSKLSGSPWKRGQKPPILERQLLKSPVKKTSENLPAKPKPIPAPRTSLVKKNMTLDEEGSEHVPKVSLSEETTCRVASVDTCEGGIASYRQVLSAPKCIRDRAAMFEHSATSPQKSLAQSSSIHSSKS</sequence>
<dbReference type="GeneID" id="106458083"/>
<dbReference type="SUPFAM" id="SSF48350">
    <property type="entry name" value="GTPase activation domain, GAP"/>
    <property type="match status" value="1"/>
</dbReference>
<feature type="compositionally biased region" description="Polar residues" evidence="5">
    <location>
        <begin position="692"/>
        <end position="708"/>
    </location>
</feature>
<feature type="compositionally biased region" description="Polar residues" evidence="5">
    <location>
        <begin position="647"/>
        <end position="657"/>
    </location>
</feature>
<reference evidence="9" key="1">
    <citation type="submission" date="2025-08" db="UniProtKB">
        <authorList>
            <consortium name="RefSeq"/>
        </authorList>
    </citation>
    <scope>IDENTIFICATION</scope>
    <source>
        <tissue evidence="9">Muscle</tissue>
    </source>
</reference>
<proteinExistence type="inferred from homology"/>
<dbReference type="InterPro" id="IPR000198">
    <property type="entry name" value="RhoGAP_dom"/>
</dbReference>
<dbReference type="Gene3D" id="2.30.30.40">
    <property type="entry name" value="SH3 Domains"/>
    <property type="match status" value="1"/>
</dbReference>
<protein>
    <submittedName>
        <fullName evidence="9">Uncharacterized protein LOC106458083</fullName>
    </submittedName>
</protein>
<evidence type="ECO:0000259" key="7">
    <source>
        <dbReference type="PROSITE" id="PS50238"/>
    </source>
</evidence>
<evidence type="ECO:0000256" key="2">
    <source>
        <dbReference type="ARBA" id="ARBA00022443"/>
    </source>
</evidence>
<evidence type="ECO:0000313" key="9">
    <source>
        <dbReference type="RefSeq" id="XP_022239917.1"/>
    </source>
</evidence>
<dbReference type="Pfam" id="PF00018">
    <property type="entry name" value="SH3_1"/>
    <property type="match status" value="1"/>
</dbReference>
<feature type="compositionally biased region" description="Polar residues" evidence="5">
    <location>
        <begin position="2029"/>
        <end position="2048"/>
    </location>
</feature>
<dbReference type="SUPFAM" id="SSF50044">
    <property type="entry name" value="SH3-domain"/>
    <property type="match status" value="1"/>
</dbReference>